<dbReference type="OrthoDB" id="6253311at2759"/>
<gene>
    <name evidence="2" type="ORF">ECPE_LOCUS4992</name>
</gene>
<evidence type="ECO:0000313" key="4">
    <source>
        <dbReference type="WBParaSite" id="ECPE_0000500401-mRNA-1"/>
    </source>
</evidence>
<feature type="compositionally biased region" description="Polar residues" evidence="1">
    <location>
        <begin position="191"/>
        <end position="210"/>
    </location>
</feature>
<accession>A0A183ADF7</accession>
<feature type="compositionally biased region" description="Polar residues" evidence="1">
    <location>
        <begin position="239"/>
        <end position="255"/>
    </location>
</feature>
<evidence type="ECO:0000256" key="1">
    <source>
        <dbReference type="SAM" id="MobiDB-lite"/>
    </source>
</evidence>
<feature type="region of interest" description="Disordered" evidence="1">
    <location>
        <begin position="186"/>
        <end position="255"/>
    </location>
</feature>
<protein>
    <submittedName>
        <fullName evidence="4">RUN domain-containing protein</fullName>
    </submittedName>
</protein>
<name>A0A183ADF7_9TREM</name>
<evidence type="ECO:0000313" key="3">
    <source>
        <dbReference type="Proteomes" id="UP000272942"/>
    </source>
</evidence>
<dbReference type="WBParaSite" id="ECPE_0000500401-mRNA-1">
    <property type="protein sequence ID" value="ECPE_0000500401-mRNA-1"/>
    <property type="gene ID" value="ECPE_0000500401"/>
</dbReference>
<reference evidence="2 3" key="2">
    <citation type="submission" date="2018-11" db="EMBL/GenBank/DDBJ databases">
        <authorList>
            <consortium name="Pathogen Informatics"/>
        </authorList>
    </citation>
    <scope>NUCLEOTIDE SEQUENCE [LARGE SCALE GENOMIC DNA]</scope>
    <source>
        <strain evidence="2 3">Egypt</strain>
    </source>
</reference>
<organism evidence="4">
    <name type="scientific">Echinostoma caproni</name>
    <dbReference type="NCBI Taxonomy" id="27848"/>
    <lineage>
        <taxon>Eukaryota</taxon>
        <taxon>Metazoa</taxon>
        <taxon>Spiralia</taxon>
        <taxon>Lophotrochozoa</taxon>
        <taxon>Platyhelminthes</taxon>
        <taxon>Trematoda</taxon>
        <taxon>Digenea</taxon>
        <taxon>Plagiorchiida</taxon>
        <taxon>Echinostomata</taxon>
        <taxon>Echinostomatoidea</taxon>
        <taxon>Echinostomatidae</taxon>
        <taxon>Echinostoma</taxon>
    </lineage>
</organism>
<sequence>MENLHKSSVEIELASADECKANASRCWKSLVGSVSSFQADPHNPGTDRSHLLLTLEALHSYPVYLIRGVRHCLAAVFLLHFHGDVNRAADLCNEASDQLEHIGRRLQRVESKLLKQRLRQQPAASDSSDIPNAMSLIARAKQDAGWMHFWYYVLARIRSIIHSHEYQFRLLLDSSLLDETENEAAYGLPSDLSTGSSHTGDSKPSGNKCANSRVAPMLSPLTKLSPVAPSDSRAGRPAQFTTTSPDMDSVSSPGD</sequence>
<dbReference type="EMBL" id="UZAN01041831">
    <property type="protein sequence ID" value="VDP74221.1"/>
    <property type="molecule type" value="Genomic_DNA"/>
</dbReference>
<evidence type="ECO:0000313" key="2">
    <source>
        <dbReference type="EMBL" id="VDP74221.1"/>
    </source>
</evidence>
<proteinExistence type="predicted"/>
<reference evidence="4" key="1">
    <citation type="submission" date="2016-06" db="UniProtKB">
        <authorList>
            <consortium name="WormBaseParasite"/>
        </authorList>
    </citation>
    <scope>IDENTIFICATION</scope>
</reference>
<keyword evidence="3" id="KW-1185">Reference proteome</keyword>
<dbReference type="AlphaFoldDB" id="A0A183ADF7"/>
<dbReference type="Proteomes" id="UP000272942">
    <property type="component" value="Unassembled WGS sequence"/>
</dbReference>